<feature type="region of interest" description="Disordered" evidence="1">
    <location>
        <begin position="115"/>
        <end position="150"/>
    </location>
</feature>
<evidence type="ECO:0000256" key="1">
    <source>
        <dbReference type="SAM" id="MobiDB-lite"/>
    </source>
</evidence>
<feature type="compositionally biased region" description="Acidic residues" evidence="1">
    <location>
        <begin position="120"/>
        <end position="140"/>
    </location>
</feature>
<reference evidence="2" key="1">
    <citation type="submission" date="2023-06" db="EMBL/GenBank/DDBJ databases">
        <authorList>
            <consortium name="Lawrence Berkeley National Laboratory"/>
            <person name="Ahrendt S."/>
            <person name="Sahu N."/>
            <person name="Indic B."/>
            <person name="Wong-Bajracharya J."/>
            <person name="Merenyi Z."/>
            <person name="Ke H.-M."/>
            <person name="Monk M."/>
            <person name="Kocsube S."/>
            <person name="Drula E."/>
            <person name="Lipzen A."/>
            <person name="Balint B."/>
            <person name="Henrissat B."/>
            <person name="Andreopoulos B."/>
            <person name="Martin F.M."/>
            <person name="Harder C.B."/>
            <person name="Rigling D."/>
            <person name="Ford K.L."/>
            <person name="Foster G.D."/>
            <person name="Pangilinan J."/>
            <person name="Papanicolaou A."/>
            <person name="Barry K."/>
            <person name="LaButti K."/>
            <person name="Viragh M."/>
            <person name="Koriabine M."/>
            <person name="Yan M."/>
            <person name="Riley R."/>
            <person name="Champramary S."/>
            <person name="Plett K.L."/>
            <person name="Tsai I.J."/>
            <person name="Slot J."/>
            <person name="Sipos G."/>
            <person name="Plett J."/>
            <person name="Nagy L.G."/>
            <person name="Grigoriev I.V."/>
        </authorList>
    </citation>
    <scope>NUCLEOTIDE SEQUENCE</scope>
    <source>
        <strain evidence="2">FPL87.14</strain>
    </source>
</reference>
<evidence type="ECO:0000313" key="2">
    <source>
        <dbReference type="EMBL" id="KAK0435736.1"/>
    </source>
</evidence>
<gene>
    <name evidence="2" type="ORF">EV421DRAFT_1908433</name>
</gene>
<feature type="compositionally biased region" description="Pro residues" evidence="1">
    <location>
        <begin position="41"/>
        <end position="50"/>
    </location>
</feature>
<accession>A0AA39MI56</accession>
<proteinExistence type="predicted"/>
<organism evidence="2 3">
    <name type="scientific">Armillaria borealis</name>
    <dbReference type="NCBI Taxonomy" id="47425"/>
    <lineage>
        <taxon>Eukaryota</taxon>
        <taxon>Fungi</taxon>
        <taxon>Dikarya</taxon>
        <taxon>Basidiomycota</taxon>
        <taxon>Agaricomycotina</taxon>
        <taxon>Agaricomycetes</taxon>
        <taxon>Agaricomycetidae</taxon>
        <taxon>Agaricales</taxon>
        <taxon>Marasmiineae</taxon>
        <taxon>Physalacriaceae</taxon>
        <taxon>Armillaria</taxon>
    </lineage>
</organism>
<dbReference type="EMBL" id="JAUEPT010000060">
    <property type="protein sequence ID" value="KAK0435736.1"/>
    <property type="molecule type" value="Genomic_DNA"/>
</dbReference>
<dbReference type="AlphaFoldDB" id="A0AA39MI56"/>
<sequence length="533" mass="59231">MVGLGATTGKRKKVLDDVADDDQVLPQPAAKRRKSRESDSPPSPPPPIEKPQPIVVDVDINVEREQPAASTSKTTLEPTPMSTPPPPLTTSTSPPIQFIIEKPFARSYHTAITFEKKDDDEMEIEADAEDDSESDDDDGDEYTHQYTPSIIRDLVTQDARQHHTPREEKVDLTEEIFDSELDSESDSEDEQFLITFALPSPPCSPLHPPQQLLPLPPSRLTFITLPELVAQYGFAESTPSPTPSPCMRIGKGTPIDPARRAAWGQTPTHPQPHSLTLELDLRMWDELLEKINRNSFVDGGVESFTNMWFGFRRIRFDRGSSTDCLLGPSFALILVLLASKARSFLEVDAPWRAVRFLRWSRKISLASPSSIPSMSRPFSPFCGSLHRAVNDRQQAASIFDIPTPIYFARRLRLPSIGAIRLPTRHDIVLLLSVASSDTLRPGRRGIDPRRRIAFRGVSTKGINSSTALRRGGYGGVGSIGARTREGGDAYREHVGTAYTPPIMDVAMVRSVPFNMEDTTDLRAWSKTIITHKP</sequence>
<feature type="region of interest" description="Disordered" evidence="1">
    <location>
        <begin position="1"/>
        <end position="98"/>
    </location>
</feature>
<name>A0AA39MI56_9AGAR</name>
<keyword evidence="3" id="KW-1185">Reference proteome</keyword>
<comment type="caution">
    <text evidence="2">The sequence shown here is derived from an EMBL/GenBank/DDBJ whole genome shotgun (WGS) entry which is preliminary data.</text>
</comment>
<dbReference type="Proteomes" id="UP001175226">
    <property type="component" value="Unassembled WGS sequence"/>
</dbReference>
<evidence type="ECO:0000313" key="3">
    <source>
        <dbReference type="Proteomes" id="UP001175226"/>
    </source>
</evidence>
<protein>
    <submittedName>
        <fullName evidence="2">Uncharacterized protein</fullName>
    </submittedName>
</protein>